<sequence>MIALGRAWATELRRIAPRARIEVVSNAVRPGRADQQKVSGPVHVVFLGEIGERKGTFVLLEAWAKLIAYPNCQLAKLTIAGDGEVERARDVVLDLGIGTSVDVRGWLSETAVATLLSDAHVLVLPSLNEGQPMAILEAMSRGMCIIASGVGGIPEMLGNSSGVLIIPGSVDTLFGALRDVVNSETARSDYGARAFQRAVDEFNIDTAARRIDAFYHQITQVKALPARSRRAASIELKAPSQVNEHSDWTP</sequence>
<accession>A0A7I7SQU9</accession>
<reference evidence="3 4" key="1">
    <citation type="journal article" date="2019" name="Emerg. Microbes Infect.">
        <title>Comprehensive subspecies identification of 175 nontuberculous mycobacteria species based on 7547 genomic profiles.</title>
        <authorList>
            <person name="Matsumoto Y."/>
            <person name="Kinjo T."/>
            <person name="Motooka D."/>
            <person name="Nabeya D."/>
            <person name="Jung N."/>
            <person name="Uechi K."/>
            <person name="Horii T."/>
            <person name="Iida T."/>
            <person name="Fujita J."/>
            <person name="Nakamura S."/>
        </authorList>
    </citation>
    <scope>NUCLEOTIDE SEQUENCE [LARGE SCALE GENOMIC DNA]</scope>
    <source>
        <strain evidence="3 4">JCM 30395</strain>
    </source>
</reference>
<name>A0A7I7SQU9_9MYCO</name>
<keyword evidence="1" id="KW-0808">Transferase</keyword>
<gene>
    <name evidence="3" type="ORF">MSAR_25030</name>
</gene>
<dbReference type="EMBL" id="AP022595">
    <property type="protein sequence ID" value="BBY59367.1"/>
    <property type="molecule type" value="Genomic_DNA"/>
</dbReference>
<keyword evidence="4" id="KW-1185">Reference proteome</keyword>
<dbReference type="CDD" id="cd03801">
    <property type="entry name" value="GT4_PimA-like"/>
    <property type="match status" value="1"/>
</dbReference>
<evidence type="ECO:0000313" key="4">
    <source>
        <dbReference type="Proteomes" id="UP000466445"/>
    </source>
</evidence>
<dbReference type="PANTHER" id="PTHR45947:SF15">
    <property type="entry name" value="TEICHURONIC ACID BIOSYNTHESIS GLYCOSYLTRANSFERASE TUAC-RELATED"/>
    <property type="match status" value="1"/>
</dbReference>
<dbReference type="KEGG" id="msar:MSAR_25030"/>
<organism evidence="3 4">
    <name type="scientific">Mycolicibacterium sarraceniae</name>
    <dbReference type="NCBI Taxonomy" id="1534348"/>
    <lineage>
        <taxon>Bacteria</taxon>
        <taxon>Bacillati</taxon>
        <taxon>Actinomycetota</taxon>
        <taxon>Actinomycetes</taxon>
        <taxon>Mycobacteriales</taxon>
        <taxon>Mycobacteriaceae</taxon>
        <taxon>Mycolicibacterium</taxon>
    </lineage>
</organism>
<evidence type="ECO:0000256" key="1">
    <source>
        <dbReference type="ARBA" id="ARBA00022679"/>
    </source>
</evidence>
<dbReference type="GO" id="GO:0016757">
    <property type="term" value="F:glycosyltransferase activity"/>
    <property type="evidence" value="ECO:0007669"/>
    <property type="project" value="InterPro"/>
</dbReference>
<dbReference type="SUPFAM" id="SSF53756">
    <property type="entry name" value="UDP-Glycosyltransferase/glycogen phosphorylase"/>
    <property type="match status" value="1"/>
</dbReference>
<proteinExistence type="predicted"/>
<evidence type="ECO:0000259" key="2">
    <source>
        <dbReference type="Pfam" id="PF00534"/>
    </source>
</evidence>
<dbReference type="InterPro" id="IPR001296">
    <property type="entry name" value="Glyco_trans_1"/>
</dbReference>
<protein>
    <recommendedName>
        <fullName evidence="2">Glycosyl transferase family 1 domain-containing protein</fullName>
    </recommendedName>
</protein>
<dbReference type="Pfam" id="PF00534">
    <property type="entry name" value="Glycos_transf_1"/>
    <property type="match status" value="1"/>
</dbReference>
<dbReference type="InterPro" id="IPR050194">
    <property type="entry name" value="Glycosyltransferase_grp1"/>
</dbReference>
<dbReference type="AlphaFoldDB" id="A0A7I7SQU9"/>
<dbReference type="Proteomes" id="UP000466445">
    <property type="component" value="Chromosome"/>
</dbReference>
<dbReference type="Gene3D" id="3.40.50.2000">
    <property type="entry name" value="Glycogen Phosphorylase B"/>
    <property type="match status" value="2"/>
</dbReference>
<feature type="domain" description="Glycosyl transferase family 1" evidence="2">
    <location>
        <begin position="33"/>
        <end position="196"/>
    </location>
</feature>
<dbReference type="PANTHER" id="PTHR45947">
    <property type="entry name" value="SULFOQUINOVOSYL TRANSFERASE SQD2"/>
    <property type="match status" value="1"/>
</dbReference>
<evidence type="ECO:0000313" key="3">
    <source>
        <dbReference type="EMBL" id="BBY59367.1"/>
    </source>
</evidence>